<feature type="non-terminal residue" evidence="7">
    <location>
        <position position="92"/>
    </location>
</feature>
<accession>A0ABQ9E1Q4</accession>
<keyword evidence="6" id="KW-0769">Symport</keyword>
<feature type="transmembrane region" description="Helical" evidence="6">
    <location>
        <begin position="64"/>
        <end position="89"/>
    </location>
</feature>
<comment type="caution">
    <text evidence="6">Lacks conserved residue(s) required for the propagation of feature annotation.</text>
</comment>
<feature type="transmembrane region" description="Helical" evidence="6">
    <location>
        <begin position="34"/>
        <end position="58"/>
    </location>
</feature>
<evidence type="ECO:0000256" key="4">
    <source>
        <dbReference type="ARBA" id="ARBA00022989"/>
    </source>
</evidence>
<dbReference type="Proteomes" id="UP001217089">
    <property type="component" value="Unassembled WGS sequence"/>
</dbReference>
<dbReference type="SUPFAM" id="SSF118215">
    <property type="entry name" value="Proton glutamate symport protein"/>
    <property type="match status" value="1"/>
</dbReference>
<keyword evidence="4 6" id="KW-1133">Transmembrane helix</keyword>
<comment type="similarity">
    <text evidence="6">Belongs to the dicarboxylate/amino acid:cation symporter (DAACS) (TC 2.A.23) family.</text>
</comment>
<dbReference type="InterPro" id="IPR036458">
    <property type="entry name" value="Na:dicarbo_symporter_sf"/>
</dbReference>
<keyword evidence="2 6" id="KW-0813">Transport</keyword>
<evidence type="ECO:0000256" key="6">
    <source>
        <dbReference type="RuleBase" id="RU361216"/>
    </source>
</evidence>
<proteinExistence type="inferred from homology"/>
<evidence type="ECO:0000256" key="3">
    <source>
        <dbReference type="ARBA" id="ARBA00022692"/>
    </source>
</evidence>
<protein>
    <recommendedName>
        <fullName evidence="6">Amino acid transporter</fullName>
    </recommendedName>
</protein>
<dbReference type="Pfam" id="PF00375">
    <property type="entry name" value="SDF"/>
    <property type="match status" value="1"/>
</dbReference>
<reference evidence="7 8" key="1">
    <citation type="submission" date="2022-12" db="EMBL/GenBank/DDBJ databases">
        <title>Chromosome-level genome of Tegillarca granosa.</title>
        <authorList>
            <person name="Kim J."/>
        </authorList>
    </citation>
    <scope>NUCLEOTIDE SEQUENCE [LARGE SCALE GENOMIC DNA]</scope>
    <source>
        <strain evidence="7">Teg-2019</strain>
        <tissue evidence="7">Adductor muscle</tissue>
    </source>
</reference>
<name>A0ABQ9E1Q4_TEGGR</name>
<evidence type="ECO:0000256" key="1">
    <source>
        <dbReference type="ARBA" id="ARBA00004141"/>
    </source>
</evidence>
<dbReference type="EMBL" id="JARBDR010000921">
    <property type="protein sequence ID" value="KAJ8299197.1"/>
    <property type="molecule type" value="Genomic_DNA"/>
</dbReference>
<gene>
    <name evidence="7" type="ORF">KUTeg_023257</name>
</gene>
<evidence type="ECO:0000313" key="8">
    <source>
        <dbReference type="Proteomes" id="UP001217089"/>
    </source>
</evidence>
<evidence type="ECO:0000256" key="5">
    <source>
        <dbReference type="ARBA" id="ARBA00023136"/>
    </source>
</evidence>
<dbReference type="Gene3D" id="1.10.3860.10">
    <property type="entry name" value="Sodium:dicarboxylate symporter"/>
    <property type="match status" value="1"/>
</dbReference>
<comment type="subcellular location">
    <subcellularLocation>
        <location evidence="1 6">Membrane</location>
        <topology evidence="1 6">Multi-pass membrane protein</topology>
    </subcellularLocation>
</comment>
<dbReference type="InterPro" id="IPR001991">
    <property type="entry name" value="Na-dicarboxylate_symporter"/>
</dbReference>
<organism evidence="7 8">
    <name type="scientific">Tegillarca granosa</name>
    <name type="common">Malaysian cockle</name>
    <name type="synonym">Anadara granosa</name>
    <dbReference type="NCBI Taxonomy" id="220873"/>
    <lineage>
        <taxon>Eukaryota</taxon>
        <taxon>Metazoa</taxon>
        <taxon>Spiralia</taxon>
        <taxon>Lophotrochozoa</taxon>
        <taxon>Mollusca</taxon>
        <taxon>Bivalvia</taxon>
        <taxon>Autobranchia</taxon>
        <taxon>Pteriomorphia</taxon>
        <taxon>Arcoida</taxon>
        <taxon>Arcoidea</taxon>
        <taxon>Arcidae</taxon>
        <taxon>Tegillarca</taxon>
    </lineage>
</organism>
<evidence type="ECO:0000256" key="2">
    <source>
        <dbReference type="ARBA" id="ARBA00022448"/>
    </source>
</evidence>
<keyword evidence="3 6" id="KW-0812">Transmembrane</keyword>
<keyword evidence="8" id="KW-1185">Reference proteome</keyword>
<comment type="caution">
    <text evidence="7">The sequence shown here is derived from an EMBL/GenBank/DDBJ whole genome shotgun (WGS) entry which is preliminary data.</text>
</comment>
<evidence type="ECO:0000313" key="7">
    <source>
        <dbReference type="EMBL" id="KAJ8299197.1"/>
    </source>
</evidence>
<keyword evidence="5 6" id="KW-0472">Membrane</keyword>
<sequence>MQLVDVDIETSKLFLVIRKRLTGKYKKSIGLFYFLKNALLFPFLFITLLLTTVSSLAIPSVPSAGLVTVMVLLTTLNIPIEAASLLFALEWF</sequence>